<dbReference type="InterPro" id="IPR023753">
    <property type="entry name" value="FAD/NAD-binding_dom"/>
</dbReference>
<evidence type="ECO:0000259" key="2">
    <source>
        <dbReference type="Pfam" id="PF07992"/>
    </source>
</evidence>
<feature type="non-terminal residue" evidence="3">
    <location>
        <position position="405"/>
    </location>
</feature>
<dbReference type="AlphaFoldDB" id="A0A7Y7ITV2"/>
<dbReference type="InterPro" id="IPR042204">
    <property type="entry name" value="2Fe-2S-bd_N"/>
</dbReference>
<feature type="domain" description="FAD/NAD(P)-binding" evidence="2">
    <location>
        <begin position="173"/>
        <end position="386"/>
    </location>
</feature>
<dbReference type="PANTHER" id="PTHR42949">
    <property type="entry name" value="ANAEROBIC GLYCEROL-3-PHOSPHATE DEHYDROGENASE SUBUNIT B"/>
    <property type="match status" value="1"/>
</dbReference>
<accession>A0A7Y7ITV2</accession>
<dbReference type="Gene3D" id="3.50.50.60">
    <property type="entry name" value="FAD/NAD(P)-binding domain"/>
    <property type="match status" value="1"/>
</dbReference>
<dbReference type="InterPro" id="IPR036188">
    <property type="entry name" value="FAD/NAD-bd_sf"/>
</dbReference>
<dbReference type="PRINTS" id="PR00469">
    <property type="entry name" value="PNDRDTASEII"/>
</dbReference>
<dbReference type="Gene3D" id="3.10.20.440">
    <property type="entry name" value="2Fe-2S iron-sulphur cluster binding domain, sarcosine oxidase, alpha subunit, N-terminal domain"/>
    <property type="match status" value="1"/>
</dbReference>
<evidence type="ECO:0000313" key="3">
    <source>
        <dbReference type="EMBL" id="NVN09691.1"/>
    </source>
</evidence>
<protein>
    <submittedName>
        <fullName evidence="3">(2Fe-2S)-binding protein</fullName>
    </submittedName>
</protein>
<reference evidence="3 4" key="1">
    <citation type="submission" date="2020-06" db="EMBL/GenBank/DDBJ databases">
        <title>Description of novel acetic acid bacteria.</title>
        <authorList>
            <person name="Sombolestani A."/>
        </authorList>
    </citation>
    <scope>NUCLEOTIDE SEQUENCE [LARGE SCALE GENOMIC DNA]</scope>
    <source>
        <strain evidence="3 4">LMG 31431</strain>
    </source>
</reference>
<dbReference type="SUPFAM" id="SSF51971">
    <property type="entry name" value="Nucleotide-binding domain"/>
    <property type="match status" value="1"/>
</dbReference>
<comment type="caution">
    <text evidence="3">The sequence shown here is derived from an EMBL/GenBank/DDBJ whole genome shotgun (WGS) entry which is preliminary data.</text>
</comment>
<gene>
    <name evidence="3" type="ORF">HUK84_00745</name>
</gene>
<organism evidence="3 4">
    <name type="scientific">Nguyenibacter vanlangensis</name>
    <dbReference type="NCBI Taxonomy" id="1216886"/>
    <lineage>
        <taxon>Bacteria</taxon>
        <taxon>Pseudomonadati</taxon>
        <taxon>Pseudomonadota</taxon>
        <taxon>Alphaproteobacteria</taxon>
        <taxon>Acetobacterales</taxon>
        <taxon>Acetobacteraceae</taxon>
        <taxon>Nguyenibacter</taxon>
    </lineage>
</organism>
<evidence type="ECO:0000313" key="4">
    <source>
        <dbReference type="Proteomes" id="UP000534870"/>
    </source>
</evidence>
<dbReference type="PANTHER" id="PTHR42949:SF3">
    <property type="entry name" value="ANAEROBIC GLYCEROL-3-PHOSPHATE DEHYDROGENASE SUBUNIT B"/>
    <property type="match status" value="1"/>
</dbReference>
<sequence length="405" mass="43483">MRQNACTRLPAGGLIDRDRPLRFRFDGRHYTGFAGDTLASALLANGVRLVGRSFKYHRPRGILTAGAEEPNALVELREGARREPNTRATVIELFDGLVAHSQNRLPSLTFDLLSFNRLLAPMLSAGFYYKTFMYPAAFWEKLYEPLIRRAAGLGRAATEADPDRYDKISLFCDILVVGAGPAGLAAALTAARGGARVILCDDDFRPGGRLLFDRVELDGAPAGRWVEQTLSELTACGNVTLLPRTSVNATYDGGVYGALQRVADHLPVPGANQPRQRLLRITAKRCVLATGAIEQPVIFAGNDRPGVMLASAVRGYINRFAAVPGRRAVVFGATDSALATAEDLALVGTHVQAIVDPRPGESPDIRALAARHGIPYVSGARVVAAHGAPLLTGVTIRGRDGATRR</sequence>
<keyword evidence="1" id="KW-0560">Oxidoreductase</keyword>
<dbReference type="EMBL" id="JABXXP010000002">
    <property type="protein sequence ID" value="NVN09691.1"/>
    <property type="molecule type" value="Genomic_DNA"/>
</dbReference>
<dbReference type="Pfam" id="PF07992">
    <property type="entry name" value="Pyr_redox_2"/>
    <property type="match status" value="1"/>
</dbReference>
<name>A0A7Y7ITV2_9PROT</name>
<dbReference type="InterPro" id="IPR051691">
    <property type="entry name" value="Metab_Enz_Cyan_OpOx_G3PDH"/>
</dbReference>
<dbReference type="Proteomes" id="UP000534870">
    <property type="component" value="Unassembled WGS sequence"/>
</dbReference>
<proteinExistence type="predicted"/>
<dbReference type="GO" id="GO:0016491">
    <property type="term" value="F:oxidoreductase activity"/>
    <property type="evidence" value="ECO:0007669"/>
    <property type="project" value="UniProtKB-KW"/>
</dbReference>
<dbReference type="Pfam" id="PF13510">
    <property type="entry name" value="Fer2_4"/>
    <property type="match status" value="1"/>
</dbReference>
<evidence type="ECO:0000256" key="1">
    <source>
        <dbReference type="ARBA" id="ARBA00023002"/>
    </source>
</evidence>
<dbReference type="PRINTS" id="PR00368">
    <property type="entry name" value="FADPNR"/>
</dbReference>